<dbReference type="Proteomes" id="UP000192707">
    <property type="component" value="Unassembled WGS sequence"/>
</dbReference>
<feature type="compositionally biased region" description="Low complexity" evidence="1">
    <location>
        <begin position="392"/>
        <end position="405"/>
    </location>
</feature>
<gene>
    <name evidence="3" type="ORF">BST14_10960</name>
</gene>
<evidence type="ECO:0000256" key="2">
    <source>
        <dbReference type="SAM" id="Phobius"/>
    </source>
</evidence>
<evidence type="ECO:0000313" key="3">
    <source>
        <dbReference type="EMBL" id="ORA16041.1"/>
    </source>
</evidence>
<proteinExistence type="predicted"/>
<evidence type="ECO:0008006" key="5">
    <source>
        <dbReference type="Google" id="ProtNLM"/>
    </source>
</evidence>
<evidence type="ECO:0000256" key="1">
    <source>
        <dbReference type="SAM" id="MobiDB-lite"/>
    </source>
</evidence>
<keyword evidence="4" id="KW-1185">Reference proteome</keyword>
<name>A0A1W9ZIC3_MYCAI</name>
<feature type="compositionally biased region" description="Basic and acidic residues" evidence="1">
    <location>
        <begin position="378"/>
        <end position="391"/>
    </location>
</feature>
<dbReference type="EMBL" id="MVHG01000019">
    <property type="protein sequence ID" value="ORA16041.1"/>
    <property type="molecule type" value="Genomic_DNA"/>
</dbReference>
<evidence type="ECO:0000313" key="4">
    <source>
        <dbReference type="Proteomes" id="UP000192707"/>
    </source>
</evidence>
<comment type="caution">
    <text evidence="3">The sequence shown here is derived from an EMBL/GenBank/DDBJ whole genome shotgun (WGS) entry which is preliminary data.</text>
</comment>
<keyword evidence="2" id="KW-0812">Transmembrane</keyword>
<sequence>MLRFAACGIIGLGAALLIAALLLTTYTTSRITKVPLNIDATLIGDGTGTALDSASLSTDHVVVNQNVPLVSQQQIGVESPANSDVVTLQVGSTLRRTDKQKDSGLLLAIVDTVTLNRKTALAVSDDTHTGGSVQKPRAVNDENPPTAMPLRHEGLSYRFPFHTEKKTYPYFDPIAQKAFDVNYDTQEDVNGLTTYKFTQNVGYNADGKLVAPVAYPSLLAGNEDAKQTTSASMWGVQGGDPNEQITMTRYYAAQRTFWVDPVSGTIVKETEHADHYFARDPLKPELTLADYKVTSNEDTVESQVNAARDERDRLALWSRVLPITFTAVGLIALIGGGLLASFSLRSESALTDPGLDRDDQDFFGRTGLEEPVPGAEAETEKLPTQRPEPRQESGPPGSEPSGTPGPDEPTEAGPTESHPPGTHDRE</sequence>
<organism evidence="3 4">
    <name type="scientific">Mycobacterium arosiense ATCC BAA-1401 = DSM 45069</name>
    <dbReference type="NCBI Taxonomy" id="1265311"/>
    <lineage>
        <taxon>Bacteria</taxon>
        <taxon>Bacillati</taxon>
        <taxon>Actinomycetota</taxon>
        <taxon>Actinomycetes</taxon>
        <taxon>Mycobacteriales</taxon>
        <taxon>Mycobacteriaceae</taxon>
        <taxon>Mycobacterium</taxon>
        <taxon>Mycobacterium avium complex (MAC)</taxon>
    </lineage>
</organism>
<accession>A0A1W9ZIC3</accession>
<protein>
    <recommendedName>
        <fullName evidence="5">DUF3068 domain-containing protein</fullName>
    </recommendedName>
</protein>
<reference evidence="3 4" key="1">
    <citation type="submission" date="2016-12" db="EMBL/GenBank/DDBJ databases">
        <title>The new phylogeny of genus Mycobacterium.</title>
        <authorList>
            <person name="Tortoli E."/>
            <person name="Trovato A."/>
            <person name="Cirillo D.M."/>
        </authorList>
    </citation>
    <scope>NUCLEOTIDE SEQUENCE [LARGE SCALE GENOMIC DNA]</scope>
    <source>
        <strain evidence="3 4">DSM 45069</strain>
    </source>
</reference>
<keyword evidence="2" id="KW-1133">Transmembrane helix</keyword>
<dbReference type="Pfam" id="PF11271">
    <property type="entry name" value="PorA"/>
    <property type="match status" value="1"/>
</dbReference>
<feature type="region of interest" description="Disordered" evidence="1">
    <location>
        <begin position="125"/>
        <end position="145"/>
    </location>
</feature>
<feature type="region of interest" description="Disordered" evidence="1">
    <location>
        <begin position="349"/>
        <end position="426"/>
    </location>
</feature>
<feature type="transmembrane region" description="Helical" evidence="2">
    <location>
        <begin position="320"/>
        <end position="340"/>
    </location>
</feature>
<dbReference type="InterPro" id="IPR021424">
    <property type="entry name" value="PorA"/>
</dbReference>
<keyword evidence="2" id="KW-0472">Membrane</keyword>
<dbReference type="AlphaFoldDB" id="A0A1W9ZIC3"/>